<reference evidence="10" key="1">
    <citation type="submission" date="2016-04" db="EMBL/GenBank/DDBJ databases">
        <authorList>
            <person name="Evans L.H."/>
            <person name="Alamgir A."/>
            <person name="Owens N."/>
            <person name="Weber N.D."/>
            <person name="Virtaneva K."/>
            <person name="Barbian K."/>
            <person name="Babar A."/>
            <person name="Rosenke K."/>
        </authorList>
    </citation>
    <scope>NUCLEOTIDE SEQUENCE</scope>
    <source>
        <strain evidence="10">86</strain>
    </source>
</reference>
<dbReference type="InterPro" id="IPR017871">
    <property type="entry name" value="ABC_transporter-like_CS"/>
</dbReference>
<dbReference type="InterPro" id="IPR039421">
    <property type="entry name" value="Type_1_exporter"/>
</dbReference>
<feature type="transmembrane region" description="Helical" evidence="7">
    <location>
        <begin position="241"/>
        <end position="262"/>
    </location>
</feature>
<evidence type="ECO:0000259" key="8">
    <source>
        <dbReference type="PROSITE" id="PS50893"/>
    </source>
</evidence>
<dbReference type="GO" id="GO:0005524">
    <property type="term" value="F:ATP binding"/>
    <property type="evidence" value="ECO:0007669"/>
    <property type="project" value="UniProtKB-KW"/>
</dbReference>
<feature type="domain" description="ABC transporter" evidence="8">
    <location>
        <begin position="343"/>
        <end position="561"/>
    </location>
</feature>
<keyword evidence="3" id="KW-0547">Nucleotide-binding</keyword>
<evidence type="ECO:0000256" key="3">
    <source>
        <dbReference type="ARBA" id="ARBA00022741"/>
    </source>
</evidence>
<evidence type="ECO:0000313" key="10">
    <source>
        <dbReference type="EMBL" id="SBV93068.1"/>
    </source>
</evidence>
<dbReference type="PROSITE" id="PS50929">
    <property type="entry name" value="ABC_TM1F"/>
    <property type="match status" value="1"/>
</dbReference>
<sequence>MLHMTETHFLKLLRNQAGDEGPRLLAASLASGAAQGLAVFCVLQGLDELSGDGLKLHTFLAFLICLASFYFLFRYITGRSAQIALNGVMEWRMRIAAKLRGVSLVDYEQLDQARIHAALTDGREMVVEASRMLMAATANAVMIVLSCIKMASVSLTGTAGVFLFVGTGFWIFLRLINTVHRRMGPAMQADLRFGAGLRDLYEGLQQLKIHQPKTADLFRRQLIPDLANASEARNATERGHAFGISFFAMLNLLVLGLVLFLMPGWLDVDATDTATLLVLCMFCLSPLISLVTFVPLMTKVELSLQELAGVEAMIDAAAEPFEAAGAAARWQQPPPPVPAFSSLSLRDVRFDYHDRNGARVFGIRVDDFVLRKGELVFIRGGNGSGKSTFMKVLAGLYRPQAGEVRLNDAPLADVDIEAYRNIFTMVPTDYHLFSRPLGLRIAPEQLEATLRTVRIETKVRLLEDGSFSTLDLSAGQRKRLALACALLENRAVYLFDEVAADFDPAFRRYFYEDLLPGIVGRGATVLAISHDDRYFHVADRVLTMREGAFAEDADDNPERAA</sequence>
<name>A0A212J0S2_9PROT</name>
<comment type="subcellular location">
    <subcellularLocation>
        <location evidence="1">Cell membrane</location>
        <topology evidence="1">Multi-pass membrane protein</topology>
    </subcellularLocation>
</comment>
<dbReference type="InterPro" id="IPR011527">
    <property type="entry name" value="ABC1_TM_dom"/>
</dbReference>
<protein>
    <submittedName>
        <fullName evidence="10">Cyclic peptide transporter family protein</fullName>
    </submittedName>
</protein>
<evidence type="ECO:0000259" key="9">
    <source>
        <dbReference type="PROSITE" id="PS50929"/>
    </source>
</evidence>
<keyword evidence="6 7" id="KW-0472">Membrane</keyword>
<dbReference type="PROSITE" id="PS50893">
    <property type="entry name" value="ABC_TRANSPORTER_2"/>
    <property type="match status" value="1"/>
</dbReference>
<dbReference type="SUPFAM" id="SSF52540">
    <property type="entry name" value="P-loop containing nucleoside triphosphate hydrolases"/>
    <property type="match status" value="1"/>
</dbReference>
<dbReference type="PROSITE" id="PS00211">
    <property type="entry name" value="ABC_TRANSPORTER_1"/>
    <property type="match status" value="1"/>
</dbReference>
<dbReference type="GO" id="GO:0005886">
    <property type="term" value="C:plasma membrane"/>
    <property type="evidence" value="ECO:0007669"/>
    <property type="project" value="UniProtKB-SubCell"/>
</dbReference>
<accession>A0A212J0S2</accession>
<dbReference type="PANTHER" id="PTHR24221:SF654">
    <property type="entry name" value="ATP-BINDING CASSETTE SUB-FAMILY B MEMBER 6"/>
    <property type="match status" value="1"/>
</dbReference>
<feature type="transmembrane region" description="Helical" evidence="7">
    <location>
        <begin position="132"/>
        <end position="151"/>
    </location>
</feature>
<dbReference type="GO" id="GO:0140359">
    <property type="term" value="F:ABC-type transporter activity"/>
    <property type="evidence" value="ECO:0007669"/>
    <property type="project" value="InterPro"/>
</dbReference>
<dbReference type="EMBL" id="FLUO01000001">
    <property type="protein sequence ID" value="SBV93068.1"/>
    <property type="molecule type" value="Genomic_DNA"/>
</dbReference>
<dbReference type="InterPro" id="IPR003593">
    <property type="entry name" value="AAA+_ATPase"/>
</dbReference>
<dbReference type="Pfam" id="PF00005">
    <property type="entry name" value="ABC_tran"/>
    <property type="match status" value="1"/>
</dbReference>
<dbReference type="GO" id="GO:0016887">
    <property type="term" value="F:ATP hydrolysis activity"/>
    <property type="evidence" value="ECO:0007669"/>
    <property type="project" value="InterPro"/>
</dbReference>
<dbReference type="Gene3D" id="3.40.50.300">
    <property type="entry name" value="P-loop containing nucleotide triphosphate hydrolases"/>
    <property type="match status" value="1"/>
</dbReference>
<dbReference type="AlphaFoldDB" id="A0A212J0S2"/>
<dbReference type="SUPFAM" id="SSF90123">
    <property type="entry name" value="ABC transporter transmembrane region"/>
    <property type="match status" value="1"/>
</dbReference>
<dbReference type="CDD" id="cd03228">
    <property type="entry name" value="ABCC_MRP_Like"/>
    <property type="match status" value="1"/>
</dbReference>
<feature type="domain" description="ABC transmembrane type-1" evidence="9">
    <location>
        <begin position="24"/>
        <end position="299"/>
    </location>
</feature>
<organism evidence="10">
    <name type="scientific">uncultured Alphaproteobacteria bacterium</name>
    <dbReference type="NCBI Taxonomy" id="91750"/>
    <lineage>
        <taxon>Bacteria</taxon>
        <taxon>Pseudomonadati</taxon>
        <taxon>Pseudomonadota</taxon>
        <taxon>Alphaproteobacteria</taxon>
        <taxon>environmental samples</taxon>
    </lineage>
</organism>
<keyword evidence="2 7" id="KW-0812">Transmembrane</keyword>
<dbReference type="SMART" id="SM00382">
    <property type="entry name" value="AAA"/>
    <property type="match status" value="1"/>
</dbReference>
<feature type="transmembrane region" description="Helical" evidence="7">
    <location>
        <begin position="58"/>
        <end position="76"/>
    </location>
</feature>
<feature type="transmembrane region" description="Helical" evidence="7">
    <location>
        <begin position="24"/>
        <end position="46"/>
    </location>
</feature>
<keyword evidence="4" id="KW-0067">ATP-binding</keyword>
<feature type="transmembrane region" description="Helical" evidence="7">
    <location>
        <begin position="274"/>
        <end position="296"/>
    </location>
</feature>
<evidence type="ECO:0000256" key="5">
    <source>
        <dbReference type="ARBA" id="ARBA00022989"/>
    </source>
</evidence>
<feature type="transmembrane region" description="Helical" evidence="7">
    <location>
        <begin position="157"/>
        <end position="176"/>
    </location>
</feature>
<keyword evidence="5 7" id="KW-1133">Transmembrane helix</keyword>
<evidence type="ECO:0000256" key="2">
    <source>
        <dbReference type="ARBA" id="ARBA00022692"/>
    </source>
</evidence>
<dbReference type="PANTHER" id="PTHR24221">
    <property type="entry name" value="ATP-BINDING CASSETTE SUB-FAMILY B"/>
    <property type="match status" value="1"/>
</dbReference>
<proteinExistence type="predicted"/>
<dbReference type="InterPro" id="IPR003439">
    <property type="entry name" value="ABC_transporter-like_ATP-bd"/>
</dbReference>
<dbReference type="InterPro" id="IPR027417">
    <property type="entry name" value="P-loop_NTPase"/>
</dbReference>
<evidence type="ECO:0000256" key="6">
    <source>
        <dbReference type="ARBA" id="ARBA00023136"/>
    </source>
</evidence>
<dbReference type="GO" id="GO:0034040">
    <property type="term" value="F:ATPase-coupled lipid transmembrane transporter activity"/>
    <property type="evidence" value="ECO:0007669"/>
    <property type="project" value="TreeGrafter"/>
</dbReference>
<evidence type="ECO:0000256" key="4">
    <source>
        <dbReference type="ARBA" id="ARBA00022840"/>
    </source>
</evidence>
<dbReference type="InterPro" id="IPR036640">
    <property type="entry name" value="ABC1_TM_sf"/>
</dbReference>
<evidence type="ECO:0000256" key="1">
    <source>
        <dbReference type="ARBA" id="ARBA00004651"/>
    </source>
</evidence>
<evidence type="ECO:0000256" key="7">
    <source>
        <dbReference type="SAM" id="Phobius"/>
    </source>
</evidence>
<gene>
    <name evidence="10" type="ORF">KL86APRO_10338</name>
</gene>